<evidence type="ECO:0000313" key="2">
    <source>
        <dbReference type="Proteomes" id="UP001604277"/>
    </source>
</evidence>
<dbReference type="AlphaFoldDB" id="A0ABD1NZY4"/>
<dbReference type="Proteomes" id="UP001604277">
    <property type="component" value="Unassembled WGS sequence"/>
</dbReference>
<protein>
    <submittedName>
        <fullName evidence="1">Uncharacterized protein</fullName>
    </submittedName>
</protein>
<organism evidence="1 2">
    <name type="scientific">Forsythia ovata</name>
    <dbReference type="NCBI Taxonomy" id="205694"/>
    <lineage>
        <taxon>Eukaryota</taxon>
        <taxon>Viridiplantae</taxon>
        <taxon>Streptophyta</taxon>
        <taxon>Embryophyta</taxon>
        <taxon>Tracheophyta</taxon>
        <taxon>Spermatophyta</taxon>
        <taxon>Magnoliopsida</taxon>
        <taxon>eudicotyledons</taxon>
        <taxon>Gunneridae</taxon>
        <taxon>Pentapetalae</taxon>
        <taxon>asterids</taxon>
        <taxon>lamiids</taxon>
        <taxon>Lamiales</taxon>
        <taxon>Oleaceae</taxon>
        <taxon>Forsythieae</taxon>
        <taxon>Forsythia</taxon>
    </lineage>
</organism>
<sequence length="288" mass="31154">MSPGPSSLVWFATPEAPLHTSDALQPLIRVENDRTHCLWGEIPCLGTSLRLPLTFSLWVLRPEHSGLSKRWELPGVAADFDLVGMKDISFVALIGVEHRSIAVEVVDSELEIAGRFGSGTVFAEKQRSKKPQILDLARKDCTALGPGSEGNELGCFSSTLLFLRARSACASRAIGALLSSYSSLDGSDGLRRSFPTKIEKVGYKPRDVDSFSAPNEMGNLEPPIDFRALHLSESRPGPARVVPTTGGEHLSIRSRAVTGSPITLKANFNSPNQGSSRVVIVDSYKDIE</sequence>
<reference evidence="2" key="1">
    <citation type="submission" date="2024-07" db="EMBL/GenBank/DDBJ databases">
        <title>Two chromosome-level genome assemblies of Korean endemic species Abeliophyllum distichum and Forsythia ovata (Oleaceae).</title>
        <authorList>
            <person name="Jang H."/>
        </authorList>
    </citation>
    <scope>NUCLEOTIDE SEQUENCE [LARGE SCALE GENOMIC DNA]</scope>
</reference>
<keyword evidence="2" id="KW-1185">Reference proteome</keyword>
<proteinExistence type="predicted"/>
<accession>A0ABD1NZY4</accession>
<comment type="caution">
    <text evidence="1">The sequence shown here is derived from an EMBL/GenBank/DDBJ whole genome shotgun (WGS) entry which is preliminary data.</text>
</comment>
<name>A0ABD1NZY4_9LAMI</name>
<evidence type="ECO:0000313" key="1">
    <source>
        <dbReference type="EMBL" id="KAL2457146.1"/>
    </source>
</evidence>
<gene>
    <name evidence="1" type="ORF">Fot_56557</name>
</gene>
<dbReference type="EMBL" id="JBFOLJ010000045">
    <property type="protein sequence ID" value="KAL2457146.1"/>
    <property type="molecule type" value="Genomic_DNA"/>
</dbReference>